<dbReference type="RefSeq" id="WP_182614671.1">
    <property type="nucleotide sequence ID" value="NZ_BAAATF010000002.1"/>
</dbReference>
<dbReference type="CDD" id="cd20694">
    <property type="entry name" value="CdiI_Ct-like"/>
    <property type="match status" value="1"/>
</dbReference>
<name>A0A7W3J672_9MICO</name>
<dbReference type="Proteomes" id="UP000540568">
    <property type="component" value="Unassembled WGS sequence"/>
</dbReference>
<organism evidence="1 2">
    <name type="scientific">Promicromonospora sukumoe</name>
    <dbReference type="NCBI Taxonomy" id="88382"/>
    <lineage>
        <taxon>Bacteria</taxon>
        <taxon>Bacillati</taxon>
        <taxon>Actinomycetota</taxon>
        <taxon>Actinomycetes</taxon>
        <taxon>Micrococcales</taxon>
        <taxon>Promicromonosporaceae</taxon>
        <taxon>Promicromonospora</taxon>
    </lineage>
</organism>
<gene>
    <name evidence="1" type="ORF">FHX71_000978</name>
</gene>
<reference evidence="1 2" key="1">
    <citation type="submission" date="2020-07" db="EMBL/GenBank/DDBJ databases">
        <title>Sequencing the genomes of 1000 actinobacteria strains.</title>
        <authorList>
            <person name="Klenk H.-P."/>
        </authorList>
    </citation>
    <scope>NUCLEOTIDE SEQUENCE [LARGE SCALE GENOMIC DNA]</scope>
    <source>
        <strain evidence="1 2">DSM 44121</strain>
    </source>
</reference>
<evidence type="ECO:0000313" key="1">
    <source>
        <dbReference type="EMBL" id="MBA8807036.1"/>
    </source>
</evidence>
<dbReference type="AlphaFoldDB" id="A0A7W3J672"/>
<dbReference type="EMBL" id="JACGWV010000001">
    <property type="protein sequence ID" value="MBA8807036.1"/>
    <property type="molecule type" value="Genomic_DNA"/>
</dbReference>
<evidence type="ECO:0008006" key="3">
    <source>
        <dbReference type="Google" id="ProtNLM"/>
    </source>
</evidence>
<protein>
    <recommendedName>
        <fullName evidence="3">HEAT repeat protein</fullName>
    </recommendedName>
</protein>
<evidence type="ECO:0000313" key="2">
    <source>
        <dbReference type="Proteomes" id="UP000540568"/>
    </source>
</evidence>
<dbReference type="InterPro" id="IPR049796">
    <property type="entry name" value="CdiI_Ct-like"/>
</dbReference>
<sequence length="140" mass="16179">MSETWGLIDRHETVERIQGGDPIVATRSLLTLTHAETDVSWLEEFLVRLAVEHRCRNVRELAVTCIGHSARINGRVSNDAVYRSLRRFLVDDRLTARALNALSDIDAFTGRHWTSAEWILLQLSAMRVRLKHGDLWFWRS</sequence>
<accession>A0A7W3J672</accession>
<comment type="caution">
    <text evidence="1">The sequence shown here is derived from an EMBL/GenBank/DDBJ whole genome shotgun (WGS) entry which is preliminary data.</text>
</comment>
<keyword evidence="2" id="KW-1185">Reference proteome</keyword>
<proteinExistence type="predicted"/>